<dbReference type="GO" id="GO:0008233">
    <property type="term" value="F:peptidase activity"/>
    <property type="evidence" value="ECO:0007669"/>
    <property type="project" value="UniProtKB-KW"/>
</dbReference>
<keyword evidence="3" id="KW-0378">Hydrolase</keyword>
<dbReference type="RefSeq" id="WP_342024769.1">
    <property type="nucleotide sequence ID" value="NZ_CP151657.1"/>
</dbReference>
<dbReference type="PANTHER" id="PTHR47016">
    <property type="entry name" value="ATP-DEPENDENT CLP PROTEASE ATP-BINDING SUBUNIT CLPT1, CHLOROPLASTIC"/>
    <property type="match status" value="1"/>
</dbReference>
<protein>
    <submittedName>
        <fullName evidence="3">Clp protease N-terminal domain-containing protein</fullName>
    </submittedName>
</protein>
<dbReference type="GO" id="GO:0006508">
    <property type="term" value="P:proteolysis"/>
    <property type="evidence" value="ECO:0007669"/>
    <property type="project" value="UniProtKB-KW"/>
</dbReference>
<dbReference type="Proteomes" id="UP001448858">
    <property type="component" value="Chromosome"/>
</dbReference>
<evidence type="ECO:0000313" key="4">
    <source>
        <dbReference type="Proteomes" id="UP001448858"/>
    </source>
</evidence>
<proteinExistence type="predicted"/>
<keyword evidence="4" id="KW-1185">Reference proteome</keyword>
<keyword evidence="1" id="KW-0677">Repeat</keyword>
<feature type="domain" description="Clp R" evidence="2">
    <location>
        <begin position="2"/>
        <end position="181"/>
    </location>
</feature>
<evidence type="ECO:0000313" key="3">
    <source>
        <dbReference type="EMBL" id="WZP17174.1"/>
    </source>
</evidence>
<dbReference type="PROSITE" id="PS51903">
    <property type="entry name" value="CLP_R"/>
    <property type="match status" value="1"/>
</dbReference>
<accession>A0ABZ2ZYQ2</accession>
<dbReference type="PANTHER" id="PTHR47016:SF5">
    <property type="entry name" value="CLP DOMAIN SUPERFAMILY PROTEIN"/>
    <property type="match status" value="1"/>
</dbReference>
<dbReference type="SUPFAM" id="SSF81923">
    <property type="entry name" value="Double Clp-N motif"/>
    <property type="match status" value="2"/>
</dbReference>
<sequence length="183" mass="18997">MFERFSESARTVIIEAQEQARLLGDSEITADHLLLGVLASGDNPAVRVLNRLGIDGGAVARRAQGLGSADAQALEAIGVDLDAVRERAEASFGPGALDQPRRARGLFKGRGGGHIPFTSPAKDALTQSLRETLALGAKTIGPEHLLLGLLAGNNGTAAHTLRGLGADPAQVRAELLRDLGRAA</sequence>
<evidence type="ECO:0000256" key="1">
    <source>
        <dbReference type="PROSITE-ProRule" id="PRU01251"/>
    </source>
</evidence>
<gene>
    <name evidence="3" type="ORF">AAE021_06365</name>
</gene>
<name>A0ABZ2ZYQ2_9MICC</name>
<keyword evidence="3" id="KW-0645">Protease</keyword>
<dbReference type="EMBL" id="CP151657">
    <property type="protein sequence ID" value="WZP17174.1"/>
    <property type="molecule type" value="Genomic_DNA"/>
</dbReference>
<organism evidence="3 4">
    <name type="scientific">Arthrobacter citreus</name>
    <dbReference type="NCBI Taxonomy" id="1670"/>
    <lineage>
        <taxon>Bacteria</taxon>
        <taxon>Bacillati</taxon>
        <taxon>Actinomycetota</taxon>
        <taxon>Actinomycetes</taxon>
        <taxon>Micrococcales</taxon>
        <taxon>Micrococcaceae</taxon>
        <taxon>Arthrobacter</taxon>
    </lineage>
</organism>
<dbReference type="InterPro" id="IPR004176">
    <property type="entry name" value="Clp_R_N"/>
</dbReference>
<dbReference type="Pfam" id="PF02861">
    <property type="entry name" value="Clp_N"/>
    <property type="match status" value="2"/>
</dbReference>
<dbReference type="Gene3D" id="1.10.1780.10">
    <property type="entry name" value="Clp, N-terminal domain"/>
    <property type="match status" value="2"/>
</dbReference>
<reference evidence="3 4" key="1">
    <citation type="submission" date="2024-04" db="EMBL/GenBank/DDBJ databases">
        <title>Arthrobacter sp. from Plains bison fecal sample.</title>
        <authorList>
            <person name="Ruzzini A."/>
        </authorList>
    </citation>
    <scope>NUCLEOTIDE SEQUENCE [LARGE SCALE GENOMIC DNA]</scope>
    <source>
        <strain evidence="3 4">EINP1</strain>
    </source>
</reference>
<dbReference type="InterPro" id="IPR044217">
    <property type="entry name" value="CLPT1/2"/>
</dbReference>
<dbReference type="InterPro" id="IPR036628">
    <property type="entry name" value="Clp_N_dom_sf"/>
</dbReference>
<evidence type="ECO:0000259" key="2">
    <source>
        <dbReference type="PROSITE" id="PS51903"/>
    </source>
</evidence>